<sequence length="81" mass="8655">VTRIDMGRDVAARLAEAKPDLVFNALHGSPGEDGTVQGMLDQLGQPLWKPGQPIGYDDTAPSWAGPDAILRRVEAAQRFAA</sequence>
<dbReference type="SUPFAM" id="SSF52440">
    <property type="entry name" value="PreATP-grasp domain"/>
    <property type="match status" value="1"/>
</dbReference>
<gene>
    <name evidence="1" type="ORF">MKW35_17465</name>
</gene>
<keyword evidence="2" id="KW-1185">Reference proteome</keyword>
<accession>A0ABS9RNA1</accession>
<dbReference type="InterPro" id="IPR000291">
    <property type="entry name" value="D-Ala_lig_Van_CS"/>
</dbReference>
<reference evidence="1" key="1">
    <citation type="submission" date="2022-02" db="EMBL/GenBank/DDBJ databases">
        <title>Aestuariibaculum sp., a marine bacterium isolated from sediment in Guangxi.</title>
        <authorList>
            <person name="Ying J."/>
        </authorList>
    </citation>
    <scope>NUCLEOTIDE SEQUENCE</scope>
    <source>
        <strain evidence="1">L182</strain>
    </source>
</reference>
<name>A0ABS9RNA1_9FLAO</name>
<dbReference type="InterPro" id="IPR016185">
    <property type="entry name" value="PreATP-grasp_dom_sf"/>
</dbReference>
<organism evidence="1 2">
    <name type="scientific">Aestuariibaculum lutulentum</name>
    <dbReference type="NCBI Taxonomy" id="2920935"/>
    <lineage>
        <taxon>Bacteria</taxon>
        <taxon>Pseudomonadati</taxon>
        <taxon>Bacteroidota</taxon>
        <taxon>Flavobacteriia</taxon>
        <taxon>Flavobacteriales</taxon>
        <taxon>Flavobacteriaceae</taxon>
    </lineage>
</organism>
<comment type="caution">
    <text evidence="1">The sequence shown here is derived from an EMBL/GenBank/DDBJ whole genome shotgun (WGS) entry which is preliminary data.</text>
</comment>
<dbReference type="PROSITE" id="PS00843">
    <property type="entry name" value="DALA_DALA_LIGASE_1"/>
    <property type="match status" value="1"/>
</dbReference>
<dbReference type="InterPro" id="IPR014917">
    <property type="entry name" value="DUF1800"/>
</dbReference>
<protein>
    <submittedName>
        <fullName evidence="1">DUF1800 family protein</fullName>
    </submittedName>
</protein>
<feature type="non-terminal residue" evidence="1">
    <location>
        <position position="81"/>
    </location>
</feature>
<proteinExistence type="predicted"/>
<dbReference type="RefSeq" id="WP_240575864.1">
    <property type="nucleotide sequence ID" value="NZ_JAKVQD010000333.1"/>
</dbReference>
<dbReference type="Gene3D" id="3.40.50.20">
    <property type="match status" value="1"/>
</dbReference>
<feature type="non-terminal residue" evidence="1">
    <location>
        <position position="1"/>
    </location>
</feature>
<dbReference type="Proteomes" id="UP001156141">
    <property type="component" value="Unassembled WGS sequence"/>
</dbReference>
<evidence type="ECO:0000313" key="2">
    <source>
        <dbReference type="Proteomes" id="UP001156141"/>
    </source>
</evidence>
<evidence type="ECO:0000313" key="1">
    <source>
        <dbReference type="EMBL" id="MCH4554413.1"/>
    </source>
</evidence>
<dbReference type="EMBL" id="JAKVQD010000333">
    <property type="protein sequence ID" value="MCH4554413.1"/>
    <property type="molecule type" value="Genomic_DNA"/>
</dbReference>
<dbReference type="Pfam" id="PF08811">
    <property type="entry name" value="DUF1800"/>
    <property type="match status" value="1"/>
</dbReference>